<feature type="compositionally biased region" description="Basic and acidic residues" evidence="1">
    <location>
        <begin position="378"/>
        <end position="390"/>
    </location>
</feature>
<dbReference type="EMBL" id="ML143389">
    <property type="protein sequence ID" value="TBU34216.1"/>
    <property type="molecule type" value="Genomic_DNA"/>
</dbReference>
<dbReference type="OrthoDB" id="2756691at2759"/>
<feature type="region of interest" description="Disordered" evidence="1">
    <location>
        <begin position="364"/>
        <end position="488"/>
    </location>
</feature>
<name>A0A4Q9N5S8_9APHY</name>
<evidence type="ECO:0000313" key="2">
    <source>
        <dbReference type="EMBL" id="TBU34216.1"/>
    </source>
</evidence>
<dbReference type="Proteomes" id="UP000292957">
    <property type="component" value="Unassembled WGS sequence"/>
</dbReference>
<feature type="compositionally biased region" description="Polar residues" evidence="1">
    <location>
        <begin position="394"/>
        <end position="410"/>
    </location>
</feature>
<gene>
    <name evidence="2" type="ORF">BD311DRAFT_802586</name>
</gene>
<feature type="compositionally biased region" description="Polar residues" evidence="1">
    <location>
        <begin position="160"/>
        <end position="181"/>
    </location>
</feature>
<feature type="compositionally biased region" description="Basic and acidic residues" evidence="1">
    <location>
        <begin position="445"/>
        <end position="484"/>
    </location>
</feature>
<proteinExistence type="predicted"/>
<organism evidence="2">
    <name type="scientific">Dichomitus squalens</name>
    <dbReference type="NCBI Taxonomy" id="114155"/>
    <lineage>
        <taxon>Eukaryota</taxon>
        <taxon>Fungi</taxon>
        <taxon>Dikarya</taxon>
        <taxon>Basidiomycota</taxon>
        <taxon>Agaricomycotina</taxon>
        <taxon>Agaricomycetes</taxon>
        <taxon>Polyporales</taxon>
        <taxon>Polyporaceae</taxon>
        <taxon>Dichomitus</taxon>
    </lineage>
</organism>
<protein>
    <submittedName>
        <fullName evidence="2">Uncharacterized protein</fullName>
    </submittedName>
</protein>
<evidence type="ECO:0000256" key="1">
    <source>
        <dbReference type="SAM" id="MobiDB-lite"/>
    </source>
</evidence>
<accession>A0A4Q9N5S8</accession>
<reference evidence="2" key="1">
    <citation type="submission" date="2019-01" db="EMBL/GenBank/DDBJ databases">
        <title>Draft genome sequences of three monokaryotic isolates of the white-rot basidiomycete fungus Dichomitus squalens.</title>
        <authorList>
            <consortium name="DOE Joint Genome Institute"/>
            <person name="Lopez S.C."/>
            <person name="Andreopoulos B."/>
            <person name="Pangilinan J."/>
            <person name="Lipzen A."/>
            <person name="Riley R."/>
            <person name="Ahrendt S."/>
            <person name="Ng V."/>
            <person name="Barry K."/>
            <person name="Daum C."/>
            <person name="Grigoriev I.V."/>
            <person name="Hilden K.S."/>
            <person name="Makela M.R."/>
            <person name="de Vries R.P."/>
        </authorList>
    </citation>
    <scope>NUCLEOTIDE SEQUENCE [LARGE SCALE GENOMIC DNA]</scope>
    <source>
        <strain evidence="2">OM18370.1</strain>
    </source>
</reference>
<dbReference type="AlphaFoldDB" id="A0A4Q9N5S8"/>
<sequence length="563" mass="61640">MTSASLVGSYVVLQINARAMVAEYADSPILALAKALGTQKYVALVEKEVRVASCSDEPMWRMYRVSFVGRHPRLRPGLSGSGSPSPDGCLPIYPATPSCHETAYAPVHPSKPFPKRDCCHRPELETFIRVHRQPHHVPPHWRLSDEQIARVAAMRESADPSITGSEASYVQVPSYTSSEGQRASVRSDETDTTIRQPIALSPHRKETFPFAHLMRNGAGASRDKRLPRLPPPSPLSPSFAGRTASPDGQPARVFTPTSHITSTSAAETSVSELFDRAEMRKRHDTMDSGSVYSSTTASTSTSVVVLLEAPSASKLALTLECDADLDDIPLVDVSFDISELASIPDPAEFLEERNVVAQLVRKAETRERNTPAPSIHTADARSAFDVESRRPSLSRCQSYRSQTQRTVTSRAASPLAAPPIPPLPPIPAGPTKLRKSRSRASYKQIRADARSIRSERIIHKNSSDGSRSDTGDEFGKGRERKRGDSFNSYSILSSPGDAHGVVLTERTLVEWLAAFAEKPVIIFKRPARAVGQWVRCIVLRSRGRGKARAKLSYQLGEDSGLHK</sequence>
<feature type="region of interest" description="Disordered" evidence="1">
    <location>
        <begin position="156"/>
        <end position="191"/>
    </location>
</feature>
<feature type="compositionally biased region" description="Pro residues" evidence="1">
    <location>
        <begin position="416"/>
        <end position="428"/>
    </location>
</feature>
<feature type="region of interest" description="Disordered" evidence="1">
    <location>
        <begin position="218"/>
        <end position="250"/>
    </location>
</feature>